<keyword evidence="1" id="KW-0645">Protease</keyword>
<reference evidence="1 2" key="1">
    <citation type="submission" date="2020-08" db="EMBL/GenBank/DDBJ databases">
        <title>Genome public.</title>
        <authorList>
            <person name="Liu C."/>
            <person name="Sun Q."/>
        </authorList>
    </citation>
    <scope>NUCLEOTIDE SEQUENCE [LARGE SCALE GENOMIC DNA]</scope>
    <source>
        <strain evidence="1 2">NSJ-66</strain>
    </source>
</reference>
<keyword evidence="2" id="KW-1185">Reference proteome</keyword>
<comment type="caution">
    <text evidence="1">The sequence shown here is derived from an EMBL/GenBank/DDBJ whole genome shotgun (WGS) entry which is preliminary data.</text>
</comment>
<organism evidence="1 2">
    <name type="scientific">Hungatella hominis</name>
    <dbReference type="NCBI Taxonomy" id="2763050"/>
    <lineage>
        <taxon>Bacteria</taxon>
        <taxon>Bacillati</taxon>
        <taxon>Bacillota</taxon>
        <taxon>Clostridia</taxon>
        <taxon>Lachnospirales</taxon>
        <taxon>Lachnospiraceae</taxon>
        <taxon>Hungatella</taxon>
    </lineage>
</organism>
<keyword evidence="1" id="KW-0378">Hydrolase</keyword>
<evidence type="ECO:0000313" key="2">
    <source>
        <dbReference type="Proteomes" id="UP000634672"/>
    </source>
</evidence>
<dbReference type="GO" id="GO:0006508">
    <property type="term" value="P:proteolysis"/>
    <property type="evidence" value="ECO:0007669"/>
    <property type="project" value="UniProtKB-KW"/>
</dbReference>
<accession>A0ABR7H7I0</accession>
<dbReference type="InterPro" id="IPR012106">
    <property type="entry name" value="Phage_Mu_Gp1"/>
</dbReference>
<evidence type="ECO:0000313" key="1">
    <source>
        <dbReference type="EMBL" id="MBC5709156.1"/>
    </source>
</evidence>
<dbReference type="PIRSF" id="PIRSF016624">
    <property type="entry name" value="Mu_prophg_I"/>
    <property type="match status" value="1"/>
</dbReference>
<name>A0ABR7H7I0_9FIRM</name>
<proteinExistence type="predicted"/>
<gene>
    <name evidence="1" type="ORF">H8S75_14455</name>
</gene>
<dbReference type="GO" id="GO:0008233">
    <property type="term" value="F:peptidase activity"/>
    <property type="evidence" value="ECO:0007669"/>
    <property type="project" value="UniProtKB-KW"/>
</dbReference>
<sequence length="348" mass="38522">MKKNQFAVRVLSGIDIGDVPEEIRLLPLGHVKSRKGDFEVDEPGISSIIKQFKSRKLDLVIDYEHQTLDDVQAPASGWIKDLYQGADALMAKVEWTERGREYIANKEYRYLSPVVLVTKQDHRAVLLHSAALTNTPAIDGMFAIVNSDELEIIGDEEEKETNVMELEKLIKLLGLKEGATEEEVLSRLTEILEKSAGEEKGTEEGSSEEEAQLVANKTVLDLLGLPETAKTEDVTAMIMSFKAGDNALKARVEQLEKQDRERKAADLVSMALKEGKISAAQKDWASTYALSDPKGFELFVEKAPVVVPMGKLSFASDPVKKVDVDMVILKNQGVTEEDLKTYGGIDND</sequence>
<dbReference type="Pfam" id="PF10123">
    <property type="entry name" value="Mu-like_Pro"/>
    <property type="match status" value="1"/>
</dbReference>
<dbReference type="EMBL" id="JACOPB010000006">
    <property type="protein sequence ID" value="MBC5709156.1"/>
    <property type="molecule type" value="Genomic_DNA"/>
</dbReference>
<dbReference type="RefSeq" id="WP_187022235.1">
    <property type="nucleotide sequence ID" value="NZ_JACOPB010000006.1"/>
</dbReference>
<dbReference type="Proteomes" id="UP000634672">
    <property type="component" value="Unassembled WGS sequence"/>
</dbReference>
<protein>
    <submittedName>
        <fullName evidence="1">Phage protease</fullName>
    </submittedName>
</protein>